<organism evidence="1 2">
    <name type="scientific">Blepharisma stoltei</name>
    <dbReference type="NCBI Taxonomy" id="1481888"/>
    <lineage>
        <taxon>Eukaryota</taxon>
        <taxon>Sar</taxon>
        <taxon>Alveolata</taxon>
        <taxon>Ciliophora</taxon>
        <taxon>Postciliodesmatophora</taxon>
        <taxon>Heterotrichea</taxon>
        <taxon>Heterotrichida</taxon>
        <taxon>Blepharismidae</taxon>
        <taxon>Blepharisma</taxon>
    </lineage>
</organism>
<comment type="caution">
    <text evidence="1">The sequence shown here is derived from an EMBL/GenBank/DDBJ whole genome shotgun (WGS) entry which is preliminary data.</text>
</comment>
<keyword evidence="2" id="KW-1185">Reference proteome</keyword>
<evidence type="ECO:0000313" key="1">
    <source>
        <dbReference type="EMBL" id="CAG9330015.1"/>
    </source>
</evidence>
<protein>
    <submittedName>
        <fullName evidence="1">Uncharacterized protein</fullName>
    </submittedName>
</protein>
<name>A0AAU9JT05_9CILI</name>
<evidence type="ECO:0000313" key="2">
    <source>
        <dbReference type="Proteomes" id="UP001162131"/>
    </source>
</evidence>
<proteinExistence type="predicted"/>
<dbReference type="Proteomes" id="UP001162131">
    <property type="component" value="Unassembled WGS sequence"/>
</dbReference>
<accession>A0AAU9JT05</accession>
<gene>
    <name evidence="1" type="ORF">BSTOLATCC_MIC50128</name>
</gene>
<sequence>MRGQKLNRTPEKSFTLRQEYLKDSPYFSPNTSWNPKKKEYKFFLDATHKRTKMQYNNEVLQTYVHGNWNIRGHKLKSIIKDDWKSNTPQAIGSIHFNLRRKSVAYSPSPPAKAHTRASSADPNALEDLGCFDYITYTFQSPQRAGTSSAKRRKVYHRIFTPTSHITCIPYLPDPGTKSLGLQT</sequence>
<dbReference type="EMBL" id="CAJZBQ010000050">
    <property type="protein sequence ID" value="CAG9330015.1"/>
    <property type="molecule type" value="Genomic_DNA"/>
</dbReference>
<reference evidence="1" key="1">
    <citation type="submission" date="2021-09" db="EMBL/GenBank/DDBJ databases">
        <authorList>
            <consortium name="AG Swart"/>
            <person name="Singh M."/>
            <person name="Singh A."/>
            <person name="Seah K."/>
            <person name="Emmerich C."/>
        </authorList>
    </citation>
    <scope>NUCLEOTIDE SEQUENCE</scope>
    <source>
        <strain evidence="1">ATCC30299</strain>
    </source>
</reference>
<dbReference type="AlphaFoldDB" id="A0AAU9JT05"/>